<evidence type="ECO:0000256" key="1">
    <source>
        <dbReference type="ARBA" id="ARBA00023172"/>
    </source>
</evidence>
<dbReference type="EMBL" id="FOSP01000038">
    <property type="protein sequence ID" value="SFL17699.1"/>
    <property type="molecule type" value="Genomic_DNA"/>
</dbReference>
<keyword evidence="1" id="KW-0233">DNA recombination</keyword>
<dbReference type="GO" id="GO:0003677">
    <property type="term" value="F:DNA binding"/>
    <property type="evidence" value="ECO:0007669"/>
    <property type="project" value="InterPro"/>
</dbReference>
<dbReference type="InterPro" id="IPR011010">
    <property type="entry name" value="DNA_brk_join_enz"/>
</dbReference>
<evidence type="ECO:0000313" key="3">
    <source>
        <dbReference type="Proteomes" id="UP000199533"/>
    </source>
</evidence>
<protein>
    <submittedName>
        <fullName evidence="2">Uncharacterized protein</fullName>
    </submittedName>
</protein>
<evidence type="ECO:0000313" key="2">
    <source>
        <dbReference type="EMBL" id="SFL17699.1"/>
    </source>
</evidence>
<dbReference type="AlphaFoldDB" id="A0A1I4FJR3"/>
<dbReference type="STRING" id="52441.SAMN05216302_103818"/>
<dbReference type="Proteomes" id="UP000199533">
    <property type="component" value="Unassembled WGS sequence"/>
</dbReference>
<proteinExistence type="predicted"/>
<gene>
    <name evidence="2" type="ORF">SAMN05216302_103818</name>
</gene>
<dbReference type="InterPro" id="IPR013762">
    <property type="entry name" value="Integrase-like_cat_sf"/>
</dbReference>
<organism evidence="2 3">
    <name type="scientific">Nitrosomonas aestuarii</name>
    <dbReference type="NCBI Taxonomy" id="52441"/>
    <lineage>
        <taxon>Bacteria</taxon>
        <taxon>Pseudomonadati</taxon>
        <taxon>Pseudomonadota</taxon>
        <taxon>Betaproteobacteria</taxon>
        <taxon>Nitrosomonadales</taxon>
        <taxon>Nitrosomonadaceae</taxon>
        <taxon>Nitrosomonas</taxon>
    </lineage>
</organism>
<accession>A0A1I4FJR3</accession>
<dbReference type="GO" id="GO:0006310">
    <property type="term" value="P:DNA recombination"/>
    <property type="evidence" value="ECO:0007669"/>
    <property type="project" value="UniProtKB-KW"/>
</dbReference>
<dbReference type="SUPFAM" id="SSF56349">
    <property type="entry name" value="DNA breaking-rejoining enzymes"/>
    <property type="match status" value="1"/>
</dbReference>
<reference evidence="3" key="1">
    <citation type="submission" date="2016-10" db="EMBL/GenBank/DDBJ databases">
        <authorList>
            <person name="Varghese N."/>
            <person name="Submissions S."/>
        </authorList>
    </citation>
    <scope>NUCLEOTIDE SEQUENCE [LARGE SCALE GENOMIC DNA]</scope>
    <source>
        <strain evidence="3">Nm69</strain>
    </source>
</reference>
<name>A0A1I4FJR3_9PROT</name>
<keyword evidence="3" id="KW-1185">Reference proteome</keyword>
<dbReference type="GO" id="GO:0015074">
    <property type="term" value="P:DNA integration"/>
    <property type="evidence" value="ECO:0007669"/>
    <property type="project" value="InterPro"/>
</dbReference>
<sequence>MQINIPPATSRWFFCFYEPEQALYCDNSRRMPQSLTTRPVVHFRRKILSCLLGAFNSSIRKSTCLLCLSTSAFTLLHVVSGEFLKSISCLISDKRLRQCLIVPYTATNALDNLANIAKVQKWLRHANIATTRIYDHGKNN</sequence>
<dbReference type="Gene3D" id="1.10.443.10">
    <property type="entry name" value="Intergrase catalytic core"/>
    <property type="match status" value="1"/>
</dbReference>